<comment type="caution">
    <text evidence="3">The sequence shown here is derived from an EMBL/GenBank/DDBJ whole genome shotgun (WGS) entry which is preliminary data.</text>
</comment>
<feature type="domain" description="Reverse transcriptase" evidence="2">
    <location>
        <begin position="802"/>
        <end position="1054"/>
    </location>
</feature>
<feature type="compositionally biased region" description="Polar residues" evidence="1">
    <location>
        <begin position="354"/>
        <end position="364"/>
    </location>
</feature>
<evidence type="ECO:0000259" key="2">
    <source>
        <dbReference type="PROSITE" id="PS50878"/>
    </source>
</evidence>
<feature type="compositionally biased region" description="Low complexity" evidence="1">
    <location>
        <begin position="665"/>
        <end position="674"/>
    </location>
</feature>
<protein>
    <recommendedName>
        <fullName evidence="2">Reverse transcriptase domain-containing protein</fullName>
    </recommendedName>
</protein>
<feature type="compositionally biased region" description="Basic and acidic residues" evidence="1">
    <location>
        <begin position="115"/>
        <end position="124"/>
    </location>
</feature>
<organism evidence="3">
    <name type="scientific">Ooceraea biroi</name>
    <name type="common">Clonal raider ant</name>
    <name type="synonym">Cerapachys biroi</name>
    <dbReference type="NCBI Taxonomy" id="2015173"/>
    <lineage>
        <taxon>Eukaryota</taxon>
        <taxon>Metazoa</taxon>
        <taxon>Ecdysozoa</taxon>
        <taxon>Arthropoda</taxon>
        <taxon>Hexapoda</taxon>
        <taxon>Insecta</taxon>
        <taxon>Pterygota</taxon>
        <taxon>Neoptera</taxon>
        <taxon>Endopterygota</taxon>
        <taxon>Hymenoptera</taxon>
        <taxon>Apocrita</taxon>
        <taxon>Aculeata</taxon>
        <taxon>Formicoidea</taxon>
        <taxon>Formicidae</taxon>
        <taxon>Dorylinae</taxon>
        <taxon>Ooceraea</taxon>
    </lineage>
</organism>
<sequence length="1464" mass="156343">MPSRHIAATVPAIAECPGCEEMHQRSGTAFNRANMDAPLEVVLAYPIESRVVCPRCWGSGELGMRTRGDFCDPPHLAKHQKAKHPGDTITYKCSLCEFRGSGRYPLKAVKAHYDREHGGHRDESPATVAGADAGRAQNSGRSRVGSASNAGVRTRAAALPAAATTSAAALWGAQCTGREEHPERTVASRGTAKRSTRSPPAITIAAAAAGVATRRHARRKASQFGVEPGGVWRRGFRTPTPPSSPEGFSEVQVAGVLGRRSATPTARAPTPAVPAQLSTTTTRSTRAGTRAATSSAAVATSSPATLVTCTVTTSVCGAPVMSTGVPSAALRPVPRLEGLQPEEHRPTTPPVGRQHQSPPTSAASECSGGSPALASSGRRVDTLSGTPEREEERRSSVARRSMEGDGVEPWVVSLGRGARRRLGTGSLASTPSSTPARDSPVGLRTSPSPPPNTPASFPPLPSAAVGVPSYVAPPTLEVATINIVNGEARRGAASSGDRAAVAEPARVSAANSDIAPPAAPVDVRGVMGRRLGGTASVVGARNDGERCLAGRGREPRRGHPRRVEARPGGPLRAAVPAPEPAQGRRRERNLAARDELARLAEAVVAPADLEDLAVRAAEFFGRGVASVAAAGATGATDRPGRSGEAAADFRGGTAAARARDDVGARRGPAPAGPRNPQGEGRGDRTREAARIQALFRRNRRKAVREVVQGPADFCQVQGRTVQEHFERLYGGGERLDGLPAVEPVDHSRPEDVALLMAPFTEGEVDRRLRRMTNSAPGPDGIAYSDLRAADPGARLLTALFNACYRLEAVPPSWKTSNTVLVYKKGDRDSLESWRPLALGDTMPKLFAAVAADRLTDWVIANDKLCRAQKGFLRDEGCYEHNFVLQEILTDARRTRRHAVVAWLDLSNAFGSVPHAAIRSALVRAGVPSGLINIWGSMYDGCTTRVRAVDGFTAPIPIRSGVRQGCPLSPIIFDLVIDSVVRAAAELADVGYDILGQTFNILAYADDLALIARTPEGMRQLLTAVELEAGRVGLHFNPAKCASLHITTGRIGRVLPTVFEIEGRPMPTLAEGEPYRHLGVPTGFSVDQTPLTTIEGVLKDIWAVDASLLAPWQRVEVLAAFILPRLDFLLRGAAVEKRPLRAVDLHGGCGLLPLSDLADVLTIAHAFRLLTASDAVVSGLAWGSLRGVVARRIGHAPSDEEIASFLSGSLEGRLRGGGEASLWSRARNAARRQANRAAVRWRWSEVTGEMIVECRGPGERIVRVPGSARAQVIHRLRSAVMEYYAGTLLRKPDQGKVFEVSSRVPVSNHFMRGGSFTRFADWRFVHRARLDVLPLNGARRWGTVDERCRRCGRTAETLPHVIGHCGVHAAAIQLRHDAVLHRLRRACRLPGEVRVNQRVEGVDGGLEGLRPDLVVRHEPSKSVVICDVTVAFENRLVAFEEARGVKLPGIPPLRRRYGLRATVWS</sequence>
<feature type="compositionally biased region" description="Basic and acidic residues" evidence="1">
    <location>
        <begin position="177"/>
        <end position="186"/>
    </location>
</feature>
<feature type="region of interest" description="Disordered" evidence="1">
    <location>
        <begin position="546"/>
        <end position="587"/>
    </location>
</feature>
<reference evidence="3" key="2">
    <citation type="submission" date="2018-07" db="EMBL/GenBank/DDBJ databases">
        <authorList>
            <person name="Mckenzie S.K."/>
            <person name="Kronauer D.J.C."/>
        </authorList>
    </citation>
    <scope>NUCLEOTIDE SEQUENCE</scope>
    <source>
        <strain evidence="3">Clonal line C1</strain>
    </source>
</reference>
<gene>
    <name evidence="3" type="ORF">DMN91_011136</name>
</gene>
<dbReference type="OrthoDB" id="8195432at2759"/>
<accession>A0A3L8D9A5</accession>
<feature type="region of interest" description="Disordered" evidence="1">
    <location>
        <begin position="262"/>
        <end position="296"/>
    </location>
</feature>
<feature type="region of interest" description="Disordered" evidence="1">
    <location>
        <begin position="323"/>
        <end position="459"/>
    </location>
</feature>
<dbReference type="PANTHER" id="PTHR19446">
    <property type="entry name" value="REVERSE TRANSCRIPTASES"/>
    <property type="match status" value="1"/>
</dbReference>
<evidence type="ECO:0000256" key="1">
    <source>
        <dbReference type="SAM" id="MobiDB-lite"/>
    </source>
</evidence>
<dbReference type="Pfam" id="PF00078">
    <property type="entry name" value="RVT_1"/>
    <property type="match status" value="1"/>
</dbReference>
<dbReference type="Proteomes" id="UP000279307">
    <property type="component" value="Chromosome 11"/>
</dbReference>
<dbReference type="PROSITE" id="PS50878">
    <property type="entry name" value="RT_POL"/>
    <property type="match status" value="1"/>
</dbReference>
<feature type="compositionally biased region" description="Pro residues" evidence="1">
    <location>
        <begin position="447"/>
        <end position="459"/>
    </location>
</feature>
<feature type="compositionally biased region" description="Basic and acidic residues" evidence="1">
    <location>
        <begin position="546"/>
        <end position="565"/>
    </location>
</feature>
<reference evidence="3" key="1">
    <citation type="journal article" date="2018" name="Genome Res.">
        <title>The genomic architecture and molecular evolution of ant odorant receptors.</title>
        <authorList>
            <person name="McKenzie S.K."/>
            <person name="Kronauer D.J.C."/>
        </authorList>
    </citation>
    <scope>NUCLEOTIDE SEQUENCE [LARGE SCALE GENOMIC DNA]</scope>
    <source>
        <strain evidence="3">Clonal line C1</strain>
    </source>
</reference>
<dbReference type="GO" id="GO:0071897">
    <property type="term" value="P:DNA biosynthetic process"/>
    <property type="evidence" value="ECO:0007669"/>
    <property type="project" value="UniProtKB-ARBA"/>
</dbReference>
<feature type="region of interest" description="Disordered" evidence="1">
    <location>
        <begin position="115"/>
        <end position="151"/>
    </location>
</feature>
<dbReference type="CDD" id="cd01650">
    <property type="entry name" value="RT_nLTR_like"/>
    <property type="match status" value="1"/>
</dbReference>
<name>A0A3L8D9A5_OOCBI</name>
<feature type="compositionally biased region" description="Low complexity" evidence="1">
    <location>
        <begin position="645"/>
        <end position="656"/>
    </location>
</feature>
<feature type="region of interest" description="Disordered" evidence="1">
    <location>
        <begin position="630"/>
        <end position="686"/>
    </location>
</feature>
<feature type="compositionally biased region" description="Basic and acidic residues" evidence="1">
    <location>
        <begin position="387"/>
        <end position="403"/>
    </location>
</feature>
<dbReference type="InterPro" id="IPR043502">
    <property type="entry name" value="DNA/RNA_pol_sf"/>
</dbReference>
<dbReference type="EMBL" id="QOIP01000011">
    <property type="protein sequence ID" value="RLU17067.1"/>
    <property type="molecule type" value="Genomic_DNA"/>
</dbReference>
<dbReference type="SUPFAM" id="SSF56672">
    <property type="entry name" value="DNA/RNA polymerases"/>
    <property type="match status" value="1"/>
</dbReference>
<feature type="compositionally biased region" description="Polar residues" evidence="1">
    <location>
        <begin position="136"/>
        <end position="149"/>
    </location>
</feature>
<dbReference type="InterPro" id="IPR000477">
    <property type="entry name" value="RT_dom"/>
</dbReference>
<feature type="region of interest" description="Disordered" evidence="1">
    <location>
        <begin position="174"/>
        <end position="198"/>
    </location>
</feature>
<proteinExistence type="predicted"/>
<evidence type="ECO:0000313" key="3">
    <source>
        <dbReference type="EMBL" id="RLU17067.1"/>
    </source>
</evidence>